<dbReference type="Proteomes" id="UP000016932">
    <property type="component" value="Unassembled WGS sequence"/>
</dbReference>
<feature type="region of interest" description="Disordered" evidence="1">
    <location>
        <begin position="1"/>
        <end position="29"/>
    </location>
</feature>
<keyword evidence="3" id="KW-1185">Reference proteome</keyword>
<dbReference type="RefSeq" id="XP_007926610.1">
    <property type="nucleotide sequence ID" value="XM_007928419.1"/>
</dbReference>
<sequence length="296" mass="33816">MPEKHTKLGAPSQHRVPMSELDPNAGPCRSHLHPELGPMLSLREAQARPDIKRRGYLRPELGPMVSLAEAQARPDIKRRGLLPMTATSQKQQVQKTIESAQPVFPVPMPKRKPVPMRKQSSIAAEPSVIKRKPVPSKLSSNQPNLPEAVEKERISPIDSLWERSSLQVRYQRRSYCQVTPPPSPGKVWRWLEVESEGTIEAWPGYKSSPASEASPGKVWRYLEAETDGVIEAWRRNPVSAVIELRGNEESDLRIGLDESRRSKRYQRQYSDRKKIRWQYPTLPFNRGLVCGVQRHY</sequence>
<name>M3B1X3_PSEFD</name>
<dbReference type="OrthoDB" id="3647616at2759"/>
<dbReference type="GeneID" id="19333255"/>
<dbReference type="AlphaFoldDB" id="M3B1X3"/>
<proteinExistence type="predicted"/>
<dbReference type="KEGG" id="pfj:MYCFIDRAFT_174820"/>
<gene>
    <name evidence="2" type="ORF">MYCFIDRAFT_174820</name>
</gene>
<feature type="compositionally biased region" description="Polar residues" evidence="1">
    <location>
        <begin position="85"/>
        <end position="99"/>
    </location>
</feature>
<organism evidence="2 3">
    <name type="scientific">Pseudocercospora fijiensis (strain CIRAD86)</name>
    <name type="common">Black leaf streak disease fungus</name>
    <name type="synonym">Mycosphaerella fijiensis</name>
    <dbReference type="NCBI Taxonomy" id="383855"/>
    <lineage>
        <taxon>Eukaryota</taxon>
        <taxon>Fungi</taxon>
        <taxon>Dikarya</taxon>
        <taxon>Ascomycota</taxon>
        <taxon>Pezizomycotina</taxon>
        <taxon>Dothideomycetes</taxon>
        <taxon>Dothideomycetidae</taxon>
        <taxon>Mycosphaerellales</taxon>
        <taxon>Mycosphaerellaceae</taxon>
        <taxon>Pseudocercospora</taxon>
    </lineage>
</organism>
<reference evidence="2 3" key="1">
    <citation type="journal article" date="2012" name="PLoS Pathog.">
        <title>Diverse lifestyles and strategies of plant pathogenesis encoded in the genomes of eighteen Dothideomycetes fungi.</title>
        <authorList>
            <person name="Ohm R.A."/>
            <person name="Feau N."/>
            <person name="Henrissat B."/>
            <person name="Schoch C.L."/>
            <person name="Horwitz B.A."/>
            <person name="Barry K.W."/>
            <person name="Condon B.J."/>
            <person name="Copeland A.C."/>
            <person name="Dhillon B."/>
            <person name="Glaser F."/>
            <person name="Hesse C.N."/>
            <person name="Kosti I."/>
            <person name="LaButti K."/>
            <person name="Lindquist E.A."/>
            <person name="Lucas S."/>
            <person name="Salamov A.A."/>
            <person name="Bradshaw R.E."/>
            <person name="Ciuffetti L."/>
            <person name="Hamelin R.C."/>
            <person name="Kema G.H.J."/>
            <person name="Lawrence C."/>
            <person name="Scott J.A."/>
            <person name="Spatafora J.W."/>
            <person name="Turgeon B.G."/>
            <person name="de Wit P.J.G.M."/>
            <person name="Zhong S."/>
            <person name="Goodwin S.B."/>
            <person name="Grigoriev I.V."/>
        </authorList>
    </citation>
    <scope>NUCLEOTIDE SEQUENCE [LARGE SCALE GENOMIC DNA]</scope>
    <source>
        <strain evidence="2 3">CIRAD86</strain>
    </source>
</reference>
<accession>M3B1X3</accession>
<evidence type="ECO:0000313" key="3">
    <source>
        <dbReference type="Proteomes" id="UP000016932"/>
    </source>
</evidence>
<dbReference type="HOGENOM" id="CLU_940491_0_0_1"/>
<evidence type="ECO:0000313" key="2">
    <source>
        <dbReference type="EMBL" id="EME83368.1"/>
    </source>
</evidence>
<evidence type="ECO:0000256" key="1">
    <source>
        <dbReference type="SAM" id="MobiDB-lite"/>
    </source>
</evidence>
<dbReference type="VEuPathDB" id="FungiDB:MYCFIDRAFT_174820"/>
<protein>
    <submittedName>
        <fullName evidence="2">Uncharacterized protein</fullName>
    </submittedName>
</protein>
<feature type="region of interest" description="Disordered" evidence="1">
    <location>
        <begin position="69"/>
        <end position="152"/>
    </location>
</feature>
<dbReference type="EMBL" id="KB446558">
    <property type="protein sequence ID" value="EME83368.1"/>
    <property type="molecule type" value="Genomic_DNA"/>
</dbReference>